<reference evidence="4" key="1">
    <citation type="journal article" date="2019" name="bioRxiv">
        <title>The Genome of the Zebra Mussel, Dreissena polymorpha: A Resource for Invasive Species Research.</title>
        <authorList>
            <person name="McCartney M.A."/>
            <person name="Auch B."/>
            <person name="Kono T."/>
            <person name="Mallez S."/>
            <person name="Zhang Y."/>
            <person name="Obille A."/>
            <person name="Becker A."/>
            <person name="Abrahante J.E."/>
            <person name="Garbe J."/>
            <person name="Badalamenti J.P."/>
            <person name="Herman A."/>
            <person name="Mangelson H."/>
            <person name="Liachko I."/>
            <person name="Sullivan S."/>
            <person name="Sone E.D."/>
            <person name="Koren S."/>
            <person name="Silverstein K.A.T."/>
            <person name="Beckman K.B."/>
            <person name="Gohl D.M."/>
        </authorList>
    </citation>
    <scope>NUCLEOTIDE SEQUENCE</scope>
    <source>
        <strain evidence="4">Duluth1</strain>
        <tissue evidence="4">Whole animal</tissue>
    </source>
</reference>
<gene>
    <name evidence="6" type="ORF">DPMN_016490</name>
    <name evidence="7" type="ORF">DPMN_022469</name>
    <name evidence="1" type="ORF">DPMN_056226</name>
    <name evidence="4" type="ORF">DPMN_148018</name>
    <name evidence="5" type="ORF">DPMN_149747</name>
    <name evidence="2" type="ORF">DPMN_161199</name>
    <name evidence="3" type="ORF">DPMN_164594</name>
</gene>
<dbReference type="AlphaFoldDB" id="A0A9D4FD88"/>
<reference evidence="4" key="2">
    <citation type="submission" date="2020-11" db="EMBL/GenBank/DDBJ databases">
        <authorList>
            <person name="McCartney M.A."/>
            <person name="Auch B."/>
            <person name="Kono T."/>
            <person name="Mallez S."/>
            <person name="Becker A."/>
            <person name="Gohl D.M."/>
            <person name="Silverstein K.A.T."/>
            <person name="Koren S."/>
            <person name="Bechman K.B."/>
            <person name="Herman A."/>
            <person name="Abrahante J.E."/>
            <person name="Garbe J."/>
        </authorList>
    </citation>
    <scope>NUCLEOTIDE SEQUENCE</scope>
    <source>
        <strain evidence="4">Duluth1</strain>
        <tissue evidence="4">Whole animal</tissue>
    </source>
</reference>
<evidence type="ECO:0000313" key="5">
    <source>
        <dbReference type="EMBL" id="KAH3796180.1"/>
    </source>
</evidence>
<name>A0A9D4FD88_DREPO</name>
<evidence type="ECO:0000313" key="8">
    <source>
        <dbReference type="Proteomes" id="UP000828390"/>
    </source>
</evidence>
<dbReference type="EMBL" id="JAIWYP010000001">
    <property type="protein sequence ID" value="KAH3898246.1"/>
    <property type="molecule type" value="Genomic_DNA"/>
</dbReference>
<dbReference type="EMBL" id="JAIWYP010000008">
    <property type="protein sequence ID" value="KAH3786487.1"/>
    <property type="molecule type" value="Genomic_DNA"/>
</dbReference>
<accession>A0A9D4FD88</accession>
<dbReference type="Proteomes" id="UP000828390">
    <property type="component" value="Unassembled WGS sequence"/>
</dbReference>
<evidence type="ECO:0000313" key="7">
    <source>
        <dbReference type="EMBL" id="KAH3898246.1"/>
    </source>
</evidence>
<evidence type="ECO:0000313" key="1">
    <source>
        <dbReference type="EMBL" id="KAH3730245.1"/>
    </source>
</evidence>
<evidence type="ECO:0000313" key="4">
    <source>
        <dbReference type="EMBL" id="KAH3794486.1"/>
    </source>
</evidence>
<sequence length="118" mass="13705">MSSKEACYRWMWMIEKSGSFKQWLDRQETLTTTRCGNDRVACKKWMDTISKLQPTVIDFEIEMQCNTCGEKNNCTNICRNCKNMSCIACIKKEDVCQWCGEVQGYARNRGAKQKTFSA</sequence>
<protein>
    <submittedName>
        <fullName evidence="4">Uncharacterized protein</fullName>
    </submittedName>
</protein>
<dbReference type="EMBL" id="JAIWYP010000007">
    <property type="protein sequence ID" value="KAH3794486.1"/>
    <property type="molecule type" value="Genomic_DNA"/>
</dbReference>
<keyword evidence="8" id="KW-1185">Reference proteome</keyword>
<evidence type="ECO:0000313" key="3">
    <source>
        <dbReference type="EMBL" id="KAH3786487.1"/>
    </source>
</evidence>
<dbReference type="EMBL" id="JAIWYP010000008">
    <property type="protein sequence ID" value="KAH3783266.1"/>
    <property type="molecule type" value="Genomic_DNA"/>
</dbReference>
<evidence type="ECO:0000313" key="6">
    <source>
        <dbReference type="EMBL" id="KAH3892373.1"/>
    </source>
</evidence>
<comment type="caution">
    <text evidence="4">The sequence shown here is derived from an EMBL/GenBank/DDBJ whole genome shotgun (WGS) entry which is preliminary data.</text>
</comment>
<dbReference type="EMBL" id="JAIWYP010000001">
    <property type="protein sequence ID" value="KAH3892373.1"/>
    <property type="molecule type" value="Genomic_DNA"/>
</dbReference>
<dbReference type="EMBL" id="JAIWYP010000012">
    <property type="protein sequence ID" value="KAH3730245.1"/>
    <property type="molecule type" value="Genomic_DNA"/>
</dbReference>
<proteinExistence type="predicted"/>
<evidence type="ECO:0000313" key="2">
    <source>
        <dbReference type="EMBL" id="KAH3783266.1"/>
    </source>
</evidence>
<dbReference type="EMBL" id="JAIWYP010000007">
    <property type="protein sequence ID" value="KAH3796180.1"/>
    <property type="molecule type" value="Genomic_DNA"/>
</dbReference>
<organism evidence="4 8">
    <name type="scientific">Dreissena polymorpha</name>
    <name type="common">Zebra mussel</name>
    <name type="synonym">Mytilus polymorpha</name>
    <dbReference type="NCBI Taxonomy" id="45954"/>
    <lineage>
        <taxon>Eukaryota</taxon>
        <taxon>Metazoa</taxon>
        <taxon>Spiralia</taxon>
        <taxon>Lophotrochozoa</taxon>
        <taxon>Mollusca</taxon>
        <taxon>Bivalvia</taxon>
        <taxon>Autobranchia</taxon>
        <taxon>Heteroconchia</taxon>
        <taxon>Euheterodonta</taxon>
        <taxon>Imparidentia</taxon>
        <taxon>Neoheterodontei</taxon>
        <taxon>Myida</taxon>
        <taxon>Dreissenoidea</taxon>
        <taxon>Dreissenidae</taxon>
        <taxon>Dreissena</taxon>
    </lineage>
</organism>